<dbReference type="NCBIfam" id="NF007790">
    <property type="entry name" value="PRK10484.1"/>
    <property type="match status" value="1"/>
</dbReference>
<sequence>MLLTIVSFIFFTALVAVASYIKTKGSDTTAKGYFLAGRGLTATVIASSMVLTSLSTEQLVGTNGSSYKANFSIMAWTVTSIVPLVVLALYFLPKYLKGGFTTVPQFFEERYDSKTRRLTSVLFLLGYTFVIIPGSLYSGAIAFTKIFNVSEVFHISFSASLWIVIWITGIIGGIYAIFGGLKAVAVSDTLNGIGLFIGGLLIPIFGLMFLGKGDITSGFNYILTNIPEKLNAVGGPQDPAPWTTIFTGILIVNFFYWSTNQAIVQRTLAAKNLATGQKGILIAGVMLLLLPVILNLPGTISYAVFGNSLENMDFAYPALVSKVLPKPLLGFFTATVFGAILSTFNSFLNSAATLFCVDIYKPKINPNATDEHLIKVAKIVGTIIALISMFIAPLLQYGSEGLFLLLKRFAGFFNIPIIVLVLMGFLNKTVSGKAARITTYVHIVLYYLLIWVFKVKINFANIMGLLFIFDIGLMFVLGIKFKRKVPYKMNKENKSHVSLNYWEYSVFCSIMLIAALVYLYALLSPIGIATKIRTNDFGFYSIIYWIVITIIAFISHKKFMKNKVIIQTEDGKEVNSLIDSTIE</sequence>
<feature type="transmembrane region" description="Helical" evidence="7">
    <location>
        <begin position="280"/>
        <end position="305"/>
    </location>
</feature>
<dbReference type="Gene3D" id="1.20.1730.10">
    <property type="entry name" value="Sodium/glucose cotransporter"/>
    <property type="match status" value="1"/>
</dbReference>
<dbReference type="PANTHER" id="PTHR11819:SF195">
    <property type="entry name" value="SODIUM_GLUCOSE COTRANSPORTER 4"/>
    <property type="match status" value="1"/>
</dbReference>
<dbReference type="NCBIfam" id="TIGR00813">
    <property type="entry name" value="sss"/>
    <property type="match status" value="1"/>
</dbReference>
<keyword evidence="5 7" id="KW-0472">Membrane</keyword>
<dbReference type="InterPro" id="IPR038377">
    <property type="entry name" value="Na/Glc_symporter_sf"/>
</dbReference>
<name>A0ABS4F2B6_9CLOT</name>
<feature type="transmembrane region" description="Helical" evidence="7">
    <location>
        <begin position="459"/>
        <end position="481"/>
    </location>
</feature>
<evidence type="ECO:0000256" key="5">
    <source>
        <dbReference type="ARBA" id="ARBA00023136"/>
    </source>
</evidence>
<organism evidence="8 9">
    <name type="scientific">Clostridium moniliforme</name>
    <dbReference type="NCBI Taxonomy" id="39489"/>
    <lineage>
        <taxon>Bacteria</taxon>
        <taxon>Bacillati</taxon>
        <taxon>Bacillota</taxon>
        <taxon>Clostridia</taxon>
        <taxon>Eubacteriales</taxon>
        <taxon>Clostridiaceae</taxon>
        <taxon>Clostridium</taxon>
    </lineage>
</organism>
<evidence type="ECO:0000313" key="8">
    <source>
        <dbReference type="EMBL" id="MBP1890222.1"/>
    </source>
</evidence>
<keyword evidence="4 7" id="KW-1133">Transmembrane helix</keyword>
<keyword evidence="9" id="KW-1185">Reference proteome</keyword>
<evidence type="ECO:0000256" key="6">
    <source>
        <dbReference type="RuleBase" id="RU362091"/>
    </source>
</evidence>
<feature type="transmembrane region" description="Helical" evidence="7">
    <location>
        <begin position="409"/>
        <end position="427"/>
    </location>
</feature>
<evidence type="ECO:0000313" key="9">
    <source>
        <dbReference type="Proteomes" id="UP000783390"/>
    </source>
</evidence>
<dbReference type="PROSITE" id="PS00456">
    <property type="entry name" value="NA_SOLUT_SYMP_1"/>
    <property type="match status" value="1"/>
</dbReference>
<gene>
    <name evidence="8" type="ORF">J2Z53_001812</name>
</gene>
<proteinExistence type="inferred from homology"/>
<evidence type="ECO:0000256" key="3">
    <source>
        <dbReference type="ARBA" id="ARBA00022692"/>
    </source>
</evidence>
<keyword evidence="3 7" id="KW-0812">Transmembrane</keyword>
<dbReference type="RefSeq" id="WP_209797150.1">
    <property type="nucleotide sequence ID" value="NZ_JAGGJZ010000005.1"/>
</dbReference>
<dbReference type="CDD" id="cd10328">
    <property type="entry name" value="SLC5sbd_YidK"/>
    <property type="match status" value="1"/>
</dbReference>
<feature type="transmembrane region" description="Helical" evidence="7">
    <location>
        <begin position="328"/>
        <end position="355"/>
    </location>
</feature>
<comment type="similarity">
    <text evidence="2 6">Belongs to the sodium:solute symporter (SSF) (TC 2.A.21) family.</text>
</comment>
<feature type="transmembrane region" description="Helical" evidence="7">
    <location>
        <begin position="501"/>
        <end position="521"/>
    </location>
</feature>
<comment type="caution">
    <text evidence="8">The sequence shown here is derived from an EMBL/GenBank/DDBJ whole genome shotgun (WGS) entry which is preliminary data.</text>
</comment>
<feature type="transmembrane region" description="Helical" evidence="7">
    <location>
        <begin position="190"/>
        <end position="210"/>
    </location>
</feature>
<dbReference type="PROSITE" id="PS50283">
    <property type="entry name" value="NA_SOLUT_SYMP_3"/>
    <property type="match status" value="1"/>
</dbReference>
<protein>
    <submittedName>
        <fullName evidence="8">SSS family solute:Na+ symporter</fullName>
    </submittedName>
</protein>
<comment type="subcellular location">
    <subcellularLocation>
        <location evidence="1">Membrane</location>
        <topology evidence="1">Multi-pass membrane protein</topology>
    </subcellularLocation>
</comment>
<feature type="transmembrane region" description="Helical" evidence="7">
    <location>
        <begin position="537"/>
        <end position="554"/>
    </location>
</feature>
<dbReference type="InterPro" id="IPR001734">
    <property type="entry name" value="Na/solute_symporter"/>
</dbReference>
<reference evidence="8 9" key="1">
    <citation type="submission" date="2021-03" db="EMBL/GenBank/DDBJ databases">
        <title>Genomic Encyclopedia of Type Strains, Phase IV (KMG-IV): sequencing the most valuable type-strain genomes for metagenomic binning, comparative biology and taxonomic classification.</title>
        <authorList>
            <person name="Goeker M."/>
        </authorList>
    </citation>
    <scope>NUCLEOTIDE SEQUENCE [LARGE SCALE GENOMIC DNA]</scope>
    <source>
        <strain evidence="8 9">DSM 3984</strain>
    </source>
</reference>
<dbReference type="InterPro" id="IPR018212">
    <property type="entry name" value="Na/solute_symporter_CS"/>
</dbReference>
<accession>A0ABS4F2B6</accession>
<dbReference type="Pfam" id="PF00474">
    <property type="entry name" value="SSF"/>
    <property type="match status" value="1"/>
</dbReference>
<feature type="transmembrane region" description="Helical" evidence="7">
    <location>
        <begin position="155"/>
        <end position="178"/>
    </location>
</feature>
<feature type="transmembrane region" description="Helical" evidence="7">
    <location>
        <begin position="434"/>
        <end position="453"/>
    </location>
</feature>
<evidence type="ECO:0000256" key="7">
    <source>
        <dbReference type="SAM" id="Phobius"/>
    </source>
</evidence>
<dbReference type="Proteomes" id="UP000783390">
    <property type="component" value="Unassembled WGS sequence"/>
</dbReference>
<feature type="transmembrane region" description="Helical" evidence="7">
    <location>
        <begin position="73"/>
        <end position="92"/>
    </location>
</feature>
<dbReference type="EMBL" id="JAGGJZ010000005">
    <property type="protein sequence ID" value="MBP1890222.1"/>
    <property type="molecule type" value="Genomic_DNA"/>
</dbReference>
<evidence type="ECO:0000256" key="2">
    <source>
        <dbReference type="ARBA" id="ARBA00006434"/>
    </source>
</evidence>
<feature type="transmembrane region" description="Helical" evidence="7">
    <location>
        <begin position="121"/>
        <end position="143"/>
    </location>
</feature>
<feature type="transmembrane region" description="Helical" evidence="7">
    <location>
        <begin position="376"/>
        <end position="397"/>
    </location>
</feature>
<feature type="transmembrane region" description="Helical" evidence="7">
    <location>
        <begin position="240"/>
        <end position="259"/>
    </location>
</feature>
<dbReference type="PANTHER" id="PTHR11819">
    <property type="entry name" value="SOLUTE CARRIER FAMILY 5"/>
    <property type="match status" value="1"/>
</dbReference>
<evidence type="ECO:0000256" key="4">
    <source>
        <dbReference type="ARBA" id="ARBA00022989"/>
    </source>
</evidence>
<evidence type="ECO:0000256" key="1">
    <source>
        <dbReference type="ARBA" id="ARBA00004141"/>
    </source>
</evidence>